<gene>
    <name evidence="1" type="ORF">S12H4_54043</name>
</gene>
<comment type="caution">
    <text evidence="1">The sequence shown here is derived from an EMBL/GenBank/DDBJ whole genome shotgun (WGS) entry which is preliminary data.</text>
</comment>
<feature type="non-terminal residue" evidence="1">
    <location>
        <position position="36"/>
    </location>
</feature>
<name>X1TNS4_9ZZZZ</name>
<evidence type="ECO:0000313" key="1">
    <source>
        <dbReference type="EMBL" id="GAJ06953.1"/>
    </source>
</evidence>
<dbReference type="EMBL" id="BARW01034486">
    <property type="protein sequence ID" value="GAJ06953.1"/>
    <property type="molecule type" value="Genomic_DNA"/>
</dbReference>
<proteinExistence type="predicted"/>
<protein>
    <submittedName>
        <fullName evidence="1">Uncharacterized protein</fullName>
    </submittedName>
</protein>
<organism evidence="1">
    <name type="scientific">marine sediment metagenome</name>
    <dbReference type="NCBI Taxonomy" id="412755"/>
    <lineage>
        <taxon>unclassified sequences</taxon>
        <taxon>metagenomes</taxon>
        <taxon>ecological metagenomes</taxon>
    </lineage>
</organism>
<dbReference type="AlphaFoldDB" id="X1TNS4"/>
<sequence length="36" mass="3962">MAGMKALTNTQANQIADQSLADFTPWAVELTRSDYC</sequence>
<accession>X1TNS4</accession>
<reference evidence="1" key="1">
    <citation type="journal article" date="2014" name="Front. Microbiol.">
        <title>High frequency of phylogenetically diverse reductive dehalogenase-homologous genes in deep subseafloor sedimentary metagenomes.</title>
        <authorList>
            <person name="Kawai M."/>
            <person name="Futagami T."/>
            <person name="Toyoda A."/>
            <person name="Takaki Y."/>
            <person name="Nishi S."/>
            <person name="Hori S."/>
            <person name="Arai W."/>
            <person name="Tsubouchi T."/>
            <person name="Morono Y."/>
            <person name="Uchiyama I."/>
            <person name="Ito T."/>
            <person name="Fujiyama A."/>
            <person name="Inagaki F."/>
            <person name="Takami H."/>
        </authorList>
    </citation>
    <scope>NUCLEOTIDE SEQUENCE</scope>
    <source>
        <strain evidence="1">Expedition CK06-06</strain>
    </source>
</reference>